<dbReference type="KEGG" id="aup:AsAng_0016510"/>
<dbReference type="RefSeq" id="WP_264792100.1">
    <property type="nucleotide sequence ID" value="NZ_AP026867.1"/>
</dbReference>
<protein>
    <submittedName>
        <fullName evidence="3">Helix-turn-helix domain-containing protein</fullName>
    </submittedName>
</protein>
<dbReference type="AlphaFoldDB" id="A0A916DQW5"/>
<accession>A0A916DQW5</accession>
<gene>
    <name evidence="2" type="ORF">AsAng_0015460</name>
    <name evidence="3" type="ORF">AsAng_0016510</name>
</gene>
<evidence type="ECO:0000313" key="3">
    <source>
        <dbReference type="EMBL" id="BDS10941.1"/>
    </source>
</evidence>
<dbReference type="InterPro" id="IPR009061">
    <property type="entry name" value="DNA-bd_dom_put_sf"/>
</dbReference>
<evidence type="ECO:0000313" key="2">
    <source>
        <dbReference type="EMBL" id="BDS10836.1"/>
    </source>
</evidence>
<evidence type="ECO:0000313" key="4">
    <source>
        <dbReference type="Proteomes" id="UP001060919"/>
    </source>
</evidence>
<dbReference type="Pfam" id="PF12728">
    <property type="entry name" value="HTH_17"/>
    <property type="match status" value="1"/>
</dbReference>
<reference evidence="3" key="1">
    <citation type="submission" date="2022-09" db="EMBL/GenBank/DDBJ databases">
        <title>Aureispira anguillicida sp. nov., isolated from Leptocephalus of Japanese eel Anguilla japonica.</title>
        <authorList>
            <person name="Yuasa K."/>
            <person name="Mekata T."/>
            <person name="Ikunari K."/>
        </authorList>
    </citation>
    <scope>NUCLEOTIDE SEQUENCE</scope>
    <source>
        <strain evidence="3">EL160426</strain>
    </source>
</reference>
<proteinExistence type="predicted"/>
<dbReference type="KEGG" id="aup:AsAng_0015460"/>
<dbReference type="SUPFAM" id="SSF46955">
    <property type="entry name" value="Putative DNA-binding domain"/>
    <property type="match status" value="1"/>
</dbReference>
<organism evidence="3 4">
    <name type="scientific">Aureispira anguillae</name>
    <dbReference type="NCBI Taxonomy" id="2864201"/>
    <lineage>
        <taxon>Bacteria</taxon>
        <taxon>Pseudomonadati</taxon>
        <taxon>Bacteroidota</taxon>
        <taxon>Saprospiria</taxon>
        <taxon>Saprospirales</taxon>
        <taxon>Saprospiraceae</taxon>
        <taxon>Aureispira</taxon>
    </lineage>
</organism>
<dbReference type="EMBL" id="AP026867">
    <property type="protein sequence ID" value="BDS10941.1"/>
    <property type="molecule type" value="Genomic_DNA"/>
</dbReference>
<dbReference type="Proteomes" id="UP001060919">
    <property type="component" value="Chromosome"/>
</dbReference>
<keyword evidence="4" id="KW-1185">Reference proteome</keyword>
<dbReference type="InterPro" id="IPR041657">
    <property type="entry name" value="HTH_17"/>
</dbReference>
<evidence type="ECO:0000259" key="1">
    <source>
        <dbReference type="Pfam" id="PF12728"/>
    </source>
</evidence>
<sequence length="103" mass="12411">MDETLKAHLMDLIDRQNEIIIQQGAKLDALEEEIEKGEIYKNNFVTTREVSRILGLKPRTIRKYNYDGLLTGKKRKKEGMLYFPLKQVMEYRRENFKHWAFFE</sequence>
<dbReference type="Gene3D" id="1.10.1660.10">
    <property type="match status" value="1"/>
</dbReference>
<feature type="domain" description="Helix-turn-helix" evidence="1">
    <location>
        <begin position="45"/>
        <end position="95"/>
    </location>
</feature>
<name>A0A916DQW5_9BACT</name>
<dbReference type="EMBL" id="AP026867">
    <property type="protein sequence ID" value="BDS10836.1"/>
    <property type="molecule type" value="Genomic_DNA"/>
</dbReference>